<evidence type="ECO:0000256" key="1">
    <source>
        <dbReference type="SAM" id="MobiDB-lite"/>
    </source>
</evidence>
<dbReference type="AlphaFoldDB" id="A0A847UQT9"/>
<evidence type="ECO:0000313" key="3">
    <source>
        <dbReference type="EMBL" id="NLV14534.1"/>
    </source>
</evidence>
<accession>A0A847UQT9</accession>
<gene>
    <name evidence="3" type="ORF">GOC77_14810</name>
</gene>
<dbReference type="InterPro" id="IPR002372">
    <property type="entry name" value="PQQ_rpt_dom"/>
</dbReference>
<dbReference type="PROSITE" id="PS51257">
    <property type="entry name" value="PROKAR_LIPOPROTEIN"/>
    <property type="match status" value="1"/>
</dbReference>
<dbReference type="InterPro" id="IPR018391">
    <property type="entry name" value="PQQ_b-propeller_rpt"/>
</dbReference>
<dbReference type="Gene3D" id="2.40.10.480">
    <property type="match status" value="2"/>
</dbReference>
<evidence type="ECO:0000259" key="2">
    <source>
        <dbReference type="Pfam" id="PF13360"/>
    </source>
</evidence>
<dbReference type="PROSITE" id="PS51318">
    <property type="entry name" value="TAT"/>
    <property type="match status" value="1"/>
</dbReference>
<dbReference type="SMART" id="SM00564">
    <property type="entry name" value="PQQ"/>
    <property type="match status" value="8"/>
</dbReference>
<proteinExistence type="predicted"/>
<feature type="domain" description="Pyrrolo-quinoline quinone repeat" evidence="2">
    <location>
        <begin position="262"/>
        <end position="372"/>
    </location>
</feature>
<dbReference type="InterPro" id="IPR011047">
    <property type="entry name" value="Quinoprotein_ADH-like_sf"/>
</dbReference>
<name>A0A847UQT9_HALAR</name>
<organism evidence="3 4">
    <name type="scientific">Haloarcula argentinensis</name>
    <dbReference type="NCBI Taxonomy" id="43776"/>
    <lineage>
        <taxon>Archaea</taxon>
        <taxon>Methanobacteriati</taxon>
        <taxon>Methanobacteriota</taxon>
        <taxon>Stenosarchaea group</taxon>
        <taxon>Halobacteria</taxon>
        <taxon>Halobacteriales</taxon>
        <taxon>Haloarculaceae</taxon>
        <taxon>Haloarcula</taxon>
    </lineage>
</organism>
<dbReference type="SUPFAM" id="SSF50998">
    <property type="entry name" value="Quinoprotein alcohol dehydrogenase-like"/>
    <property type="match status" value="2"/>
</dbReference>
<dbReference type="InterPro" id="IPR015943">
    <property type="entry name" value="WD40/YVTN_repeat-like_dom_sf"/>
</dbReference>
<dbReference type="PANTHER" id="PTHR34512:SF30">
    <property type="entry name" value="OUTER MEMBRANE PROTEIN ASSEMBLY FACTOR BAMB"/>
    <property type="match status" value="1"/>
</dbReference>
<dbReference type="InterPro" id="IPR006311">
    <property type="entry name" value="TAT_signal"/>
</dbReference>
<reference evidence="3" key="1">
    <citation type="submission" date="2019-12" db="EMBL/GenBank/DDBJ databases">
        <title>Whole genome sequencing of Haloarcula argentinensis strain pws5.</title>
        <authorList>
            <person name="Verma D.K."/>
            <person name="Gopal K."/>
            <person name="Prasad E.S."/>
        </authorList>
    </citation>
    <scope>NUCLEOTIDE SEQUENCE</scope>
    <source>
        <strain evidence="3">Pws5</strain>
    </source>
</reference>
<dbReference type="EMBL" id="WOWA01000009">
    <property type="protein sequence ID" value="NLV14534.1"/>
    <property type="molecule type" value="Genomic_DNA"/>
</dbReference>
<sequence length="433" mass="46728">MPSSRRRYLRGCAAALGLATAGCLGSNESTVATPAKTSTATESKPETVTPTQSGQTEPFVAWQQSLESKVTAQPASTDNSVYVGTKSGTVKSLATADGSQQWSYDASEPICSQPRRVGNTVFVISGKEGLYEDHVVVALDAETGSKEWTFAPGEWWLELLGVTEDTVYVGTNADTPSKQGQTLYALAVSDGSVQWSGEVGDQYEGVVRNGTIYVASRGRFYAYDTETGEQRWANDVADYYSQTMVATDGTLCYAADVDETHGTLLGVAADTGETLWAHEEGSIASTTLHDGTLYVGGTHVAALDPTTGEQRWRTDQSGYVQQVPVQNGTLYTGGDVVRGHDSSTGELDWTWRPETNIRGVMPAAVVSDTLYVDSWSDGDPRNRFKFALDTTAGTKRWAFDVESDLTDLSFGKKRAYVAAEDTVYALEYPKTSR</sequence>
<comment type="caution">
    <text evidence="3">The sequence shown here is derived from an EMBL/GenBank/DDBJ whole genome shotgun (WGS) entry which is preliminary data.</text>
</comment>
<dbReference type="Pfam" id="PF13360">
    <property type="entry name" value="PQQ_2"/>
    <property type="match status" value="2"/>
</dbReference>
<dbReference type="PANTHER" id="PTHR34512">
    <property type="entry name" value="CELL SURFACE PROTEIN"/>
    <property type="match status" value="1"/>
</dbReference>
<dbReference type="RefSeq" id="WP_170097952.1">
    <property type="nucleotide sequence ID" value="NZ_WOWA01000009.1"/>
</dbReference>
<protein>
    <submittedName>
        <fullName evidence="3">PQQ-binding-like beta-propeller repeat protein</fullName>
    </submittedName>
</protein>
<dbReference type="Proteomes" id="UP000641625">
    <property type="component" value="Unassembled WGS sequence"/>
</dbReference>
<feature type="region of interest" description="Disordered" evidence="1">
    <location>
        <begin position="27"/>
        <end position="56"/>
    </location>
</feature>
<feature type="domain" description="Pyrrolo-quinoline quinone repeat" evidence="2">
    <location>
        <begin position="61"/>
        <end position="202"/>
    </location>
</feature>
<evidence type="ECO:0000313" key="4">
    <source>
        <dbReference type="Proteomes" id="UP000641625"/>
    </source>
</evidence>
<dbReference type="Gene3D" id="2.130.10.10">
    <property type="entry name" value="YVTN repeat-like/Quinoprotein amine dehydrogenase"/>
    <property type="match status" value="1"/>
</dbReference>